<organism evidence="7">
    <name type="scientific">Dissoconium aciculare CBS 342.82</name>
    <dbReference type="NCBI Taxonomy" id="1314786"/>
    <lineage>
        <taxon>Eukaryota</taxon>
        <taxon>Fungi</taxon>
        <taxon>Dikarya</taxon>
        <taxon>Ascomycota</taxon>
        <taxon>Pezizomycotina</taxon>
        <taxon>Dothideomycetes</taxon>
        <taxon>Dothideomycetidae</taxon>
        <taxon>Mycosphaerellales</taxon>
        <taxon>Dissoconiaceae</taxon>
        <taxon>Dissoconium</taxon>
    </lineage>
</organism>
<keyword evidence="7" id="KW-0378">Hydrolase</keyword>
<dbReference type="Gene3D" id="2.60.120.200">
    <property type="match status" value="1"/>
</dbReference>
<evidence type="ECO:0000256" key="1">
    <source>
        <dbReference type="SAM" id="MobiDB-lite"/>
    </source>
</evidence>
<gene>
    <name evidence="7" type="ORF">K489DRAFT_371626</name>
</gene>
<feature type="domain" description="GH16" evidence="4">
    <location>
        <begin position="115"/>
        <end position="266"/>
    </location>
</feature>
<keyword evidence="6" id="KW-1185">Reference proteome</keyword>
<name>A0A6J3M3Z5_9PEZI</name>
<dbReference type="InterPro" id="IPR013320">
    <property type="entry name" value="ConA-like_dom_sf"/>
</dbReference>
<dbReference type="Pfam" id="PF01757">
    <property type="entry name" value="Acyl_transf_3"/>
    <property type="match status" value="1"/>
</dbReference>
<accession>A0A6J3M3Z5</accession>
<feature type="compositionally biased region" description="Basic residues" evidence="1">
    <location>
        <begin position="377"/>
        <end position="391"/>
    </location>
</feature>
<dbReference type="GO" id="GO:0004553">
    <property type="term" value="F:hydrolase activity, hydrolyzing O-glycosyl compounds"/>
    <property type="evidence" value="ECO:0007669"/>
    <property type="project" value="InterPro"/>
</dbReference>
<evidence type="ECO:0000259" key="5">
    <source>
        <dbReference type="Pfam" id="PF01757"/>
    </source>
</evidence>
<feature type="transmembrane region" description="Helical" evidence="2">
    <location>
        <begin position="747"/>
        <end position="775"/>
    </location>
</feature>
<reference evidence="7" key="3">
    <citation type="submission" date="2025-08" db="UniProtKB">
        <authorList>
            <consortium name="RefSeq"/>
        </authorList>
    </citation>
    <scope>IDENTIFICATION</scope>
    <source>
        <strain evidence="7">CBS 342.82</strain>
    </source>
</reference>
<feature type="transmembrane region" description="Helical" evidence="2">
    <location>
        <begin position="591"/>
        <end position="613"/>
    </location>
</feature>
<dbReference type="OrthoDB" id="25131at2759"/>
<dbReference type="PANTHER" id="PTHR38121">
    <property type="entry name" value="GH16 DOMAIN-CONTAINING PROTEIN"/>
    <property type="match status" value="1"/>
</dbReference>
<dbReference type="GO" id="GO:0005975">
    <property type="term" value="P:carbohydrate metabolic process"/>
    <property type="evidence" value="ECO:0007669"/>
    <property type="project" value="InterPro"/>
</dbReference>
<feature type="transmembrane region" description="Helical" evidence="2">
    <location>
        <begin position="345"/>
        <end position="366"/>
    </location>
</feature>
<dbReference type="PANTHER" id="PTHR38121:SF2">
    <property type="entry name" value="ACYLTRANSFERASE 3 DOMAIN-CONTAINING PROTEIN"/>
    <property type="match status" value="1"/>
</dbReference>
<evidence type="ECO:0000256" key="3">
    <source>
        <dbReference type="SAM" id="SignalP"/>
    </source>
</evidence>
<feature type="transmembrane region" description="Helical" evidence="2">
    <location>
        <begin position="889"/>
        <end position="912"/>
    </location>
</feature>
<keyword evidence="2" id="KW-0472">Membrane</keyword>
<feature type="chain" id="PRO_5026897645" evidence="3">
    <location>
        <begin position="21"/>
        <end position="1028"/>
    </location>
</feature>
<dbReference type="RefSeq" id="XP_033458678.1">
    <property type="nucleotide sequence ID" value="XM_033603253.1"/>
</dbReference>
<feature type="region of interest" description="Disordered" evidence="1">
    <location>
        <begin position="377"/>
        <end position="485"/>
    </location>
</feature>
<feature type="transmembrane region" description="Helical" evidence="2">
    <location>
        <begin position="633"/>
        <end position="658"/>
    </location>
</feature>
<feature type="transmembrane region" description="Helical" evidence="2">
    <location>
        <begin position="679"/>
        <end position="699"/>
    </location>
</feature>
<sequence length="1028" mass="115099">MVRLTSILSASLLAIGLVNAIGPKDNITVVSQNCTCGFRDPDSQEIWTDSIIVYFNETLIDPEIWRLPQYAHIKEQGWNTIYRAGADPSLALANDTTFDMYLNRSVNALELQLAPSTQDHLVLGANLQTLRKDIQYGVFETAMKPPSKQSAGTALSMLMRYNSSEGFNIDFMNMDDPADARIAHLINGEWPSNDTITNFTTIAKDGSGRNPFNTFTFVRALWNQTAMSFWINDTQTRAVNEDIRSVPTAGQSLEFLTWSTGDDTYMEGPPLRASTSSHVLFVRAFFNSSVMTQSDHDAWDKTCAGNPVTQCSTDDITLRNATLINSAASLLPWEDLPEDDRIHKMAGIVASVFSAFGVVALINAFFRRVPWSKLSSKSRKAKRDKKLRRSVRQSFHAGDADQSITSSEDAPELPRFPDGFTRSSGIQTPLPVYGDRSGTQTPAPPYEGSMREGLSRTASISSAYRALTSPTPYDGMTSGRNSDEKDFKGLDIIDEAPWAEARARSSGVYYKSDEKLTLDEKLAFDQPEVVNTPTSPAMTVTEKGKRASITVQPVDETPAKPVEEVVTAESLPAVVKHAHAAKPGPTKRIDYLAGLVAVACIGVTLHHWCQTFWPWITEGYGNTAHYPEAERWLSIFIGSYALTQLWIGPFFLTATRFLSTNFLKNGNLEDIAKKMLRRAPRLFVPIIITSLLQFFLLSLDLQHFLLWSPSITWSDWPYVVPQGNFAQWMNNMFELGYLYPGAVPEIVPHYCIGVLWTVPVQLQMTYVVLMAAVLIRNVKTPWKRFAFYAAMIVAGWYARSWAACHWAGLILSDLEATYKWRAYLKTRPVKYYLVIAVAFIGAAGTPLSAVFNQTWSFPTFENSLHPDIESGKSIAQIAPEYPDYFEPTLTIITFSIGLQILVELSTWVQAFLSTPLVLWLHPHIMTIYLTHGFVMWTWGAFIAVKMNDAGAPYWANIIVNLVTTYAMIFLLASVLTPLMEVPTQGALRMIDRWTMKEPMPKRPMTAPFSKALVLERQEEQSPEETREV</sequence>
<evidence type="ECO:0000256" key="2">
    <source>
        <dbReference type="SAM" id="Phobius"/>
    </source>
</evidence>
<evidence type="ECO:0000313" key="7">
    <source>
        <dbReference type="RefSeq" id="XP_033458678.1"/>
    </source>
</evidence>
<feature type="transmembrane region" description="Helical" evidence="2">
    <location>
        <begin position="953"/>
        <end position="975"/>
    </location>
</feature>
<dbReference type="AlphaFoldDB" id="A0A6J3M3Z5"/>
<dbReference type="Pfam" id="PF00722">
    <property type="entry name" value="Glyco_hydro_16"/>
    <property type="match status" value="1"/>
</dbReference>
<dbReference type="Proteomes" id="UP000504637">
    <property type="component" value="Unplaced"/>
</dbReference>
<feature type="transmembrane region" description="Helical" evidence="2">
    <location>
        <begin position="831"/>
        <end position="851"/>
    </location>
</feature>
<keyword evidence="3" id="KW-0732">Signal</keyword>
<feature type="transmembrane region" description="Helical" evidence="2">
    <location>
        <begin position="924"/>
        <end position="944"/>
    </location>
</feature>
<dbReference type="InterPro" id="IPR002656">
    <property type="entry name" value="Acyl_transf_3_dom"/>
</dbReference>
<evidence type="ECO:0000259" key="4">
    <source>
        <dbReference type="Pfam" id="PF00722"/>
    </source>
</evidence>
<feature type="signal peptide" evidence="3">
    <location>
        <begin position="1"/>
        <end position="20"/>
    </location>
</feature>
<keyword evidence="2" id="KW-1133">Transmembrane helix</keyword>
<feature type="domain" description="Acyltransferase 3" evidence="5">
    <location>
        <begin position="594"/>
        <end position="971"/>
    </location>
</feature>
<keyword evidence="2" id="KW-0812">Transmembrane</keyword>
<reference evidence="7" key="1">
    <citation type="submission" date="2020-01" db="EMBL/GenBank/DDBJ databases">
        <authorList>
            <consortium name="DOE Joint Genome Institute"/>
            <person name="Haridas S."/>
            <person name="Albert R."/>
            <person name="Binder M."/>
            <person name="Bloem J."/>
            <person name="Labutti K."/>
            <person name="Salamov A."/>
            <person name="Andreopoulos B."/>
            <person name="Baker S.E."/>
            <person name="Barry K."/>
            <person name="Bills G."/>
            <person name="Bluhm B.H."/>
            <person name="Cannon C."/>
            <person name="Castanera R."/>
            <person name="Culley D.E."/>
            <person name="Daum C."/>
            <person name="Ezra D."/>
            <person name="Gonzalez J.B."/>
            <person name="Henrissat B."/>
            <person name="Kuo A."/>
            <person name="Liang C."/>
            <person name="Lipzen A."/>
            <person name="Lutzoni F."/>
            <person name="Magnuson J."/>
            <person name="Mondo S."/>
            <person name="Nolan M."/>
            <person name="Ohm R."/>
            <person name="Pangilinan J."/>
            <person name="Park H.-J."/>
            <person name="Ramirez L."/>
            <person name="Alfaro M."/>
            <person name="Sun H."/>
            <person name="Tritt A."/>
            <person name="Yoshinaga Y."/>
            <person name="Zwiers L.-H."/>
            <person name="Turgeon B.G."/>
            <person name="Goodwin S.B."/>
            <person name="Spatafora J.W."/>
            <person name="Crous P.W."/>
            <person name="Grigoriev I.V."/>
        </authorList>
    </citation>
    <scope>NUCLEOTIDE SEQUENCE</scope>
    <source>
        <strain evidence="7">CBS 342.82</strain>
    </source>
</reference>
<evidence type="ECO:0000313" key="6">
    <source>
        <dbReference type="Proteomes" id="UP000504637"/>
    </source>
</evidence>
<dbReference type="GeneID" id="54361053"/>
<dbReference type="InterPro" id="IPR000757">
    <property type="entry name" value="Beta-glucanase-like"/>
</dbReference>
<protein>
    <submittedName>
        <fullName evidence="7">Glycoside hydrolase family 16 protein</fullName>
    </submittedName>
</protein>
<proteinExistence type="predicted"/>
<dbReference type="GO" id="GO:0016747">
    <property type="term" value="F:acyltransferase activity, transferring groups other than amino-acyl groups"/>
    <property type="evidence" value="ECO:0007669"/>
    <property type="project" value="InterPro"/>
</dbReference>
<dbReference type="SUPFAM" id="SSF49899">
    <property type="entry name" value="Concanavalin A-like lectins/glucanases"/>
    <property type="match status" value="1"/>
</dbReference>
<reference evidence="7" key="2">
    <citation type="submission" date="2020-04" db="EMBL/GenBank/DDBJ databases">
        <authorList>
            <consortium name="NCBI Genome Project"/>
        </authorList>
    </citation>
    <scope>NUCLEOTIDE SEQUENCE</scope>
    <source>
        <strain evidence="7">CBS 342.82</strain>
    </source>
</reference>